<reference evidence="2 3" key="1">
    <citation type="journal article" date="2012" name="Eukaryot. Cell">
        <title>Genome sequence of the fungus Glarea lozoyensis: the first genome sequence of a species from the Helotiaceae family.</title>
        <authorList>
            <person name="Youssar L."/>
            <person name="Gruening B.A."/>
            <person name="Erxleben A."/>
            <person name="Guenther S."/>
            <person name="Huettel W."/>
        </authorList>
    </citation>
    <scope>NUCLEOTIDE SEQUENCE [LARGE SCALE GENOMIC DNA]</scope>
    <source>
        <strain evidence="3">ATCC 74030 / MF5533</strain>
    </source>
</reference>
<keyword evidence="3" id="KW-1185">Reference proteome</keyword>
<name>H0ERE0_GLAL7</name>
<dbReference type="Proteomes" id="UP000005446">
    <property type="component" value="Unassembled WGS sequence"/>
</dbReference>
<dbReference type="InParanoid" id="H0ERE0"/>
<protein>
    <submittedName>
        <fullName evidence="2">Uncharacterized protein</fullName>
    </submittedName>
</protein>
<feature type="compositionally biased region" description="Polar residues" evidence="1">
    <location>
        <begin position="20"/>
        <end position="32"/>
    </location>
</feature>
<proteinExistence type="predicted"/>
<dbReference type="HOGENOM" id="CLU_132211_0_0_1"/>
<organism evidence="2 3">
    <name type="scientific">Glarea lozoyensis (strain ATCC 74030 / MF5533)</name>
    <dbReference type="NCBI Taxonomy" id="1104152"/>
    <lineage>
        <taxon>Eukaryota</taxon>
        <taxon>Fungi</taxon>
        <taxon>Dikarya</taxon>
        <taxon>Ascomycota</taxon>
        <taxon>Pezizomycotina</taxon>
        <taxon>Leotiomycetes</taxon>
        <taxon>Helotiales</taxon>
        <taxon>Helotiaceae</taxon>
        <taxon>Glarea</taxon>
    </lineage>
</organism>
<sequence>MSAANNQSSLNEARGAGTTFGPNTNSSSSATPAMSVGSATAAGHGDHPKDNADDSNATLPGTKVGPQNEDLDGEQMAVLAEGKVMDAQFNKKNAGWGEEQGLMSNLDRQKEEQKEKREEVKAQRSAGRDWERNEDVEWWKV</sequence>
<feature type="compositionally biased region" description="Basic and acidic residues" evidence="1">
    <location>
        <begin position="107"/>
        <end position="141"/>
    </location>
</feature>
<evidence type="ECO:0000256" key="1">
    <source>
        <dbReference type="SAM" id="MobiDB-lite"/>
    </source>
</evidence>
<evidence type="ECO:0000313" key="2">
    <source>
        <dbReference type="EMBL" id="EHK98751.1"/>
    </source>
</evidence>
<comment type="caution">
    <text evidence="2">The sequence shown here is derived from an EMBL/GenBank/DDBJ whole genome shotgun (WGS) entry which is preliminary data.</text>
</comment>
<dbReference type="EMBL" id="AGUE01000135">
    <property type="protein sequence ID" value="EHK98751.1"/>
    <property type="molecule type" value="Genomic_DNA"/>
</dbReference>
<feature type="compositionally biased region" description="Polar residues" evidence="1">
    <location>
        <begin position="1"/>
        <end position="11"/>
    </location>
</feature>
<feature type="region of interest" description="Disordered" evidence="1">
    <location>
        <begin position="1"/>
        <end position="141"/>
    </location>
</feature>
<evidence type="ECO:0000313" key="3">
    <source>
        <dbReference type="Proteomes" id="UP000005446"/>
    </source>
</evidence>
<dbReference type="OrthoDB" id="3438962at2759"/>
<accession>H0ERE0</accession>
<dbReference type="AlphaFoldDB" id="H0ERE0"/>
<gene>
    <name evidence="2" type="ORF">M7I_5259</name>
</gene>